<dbReference type="SUPFAM" id="SSF47413">
    <property type="entry name" value="lambda repressor-like DNA-binding domains"/>
    <property type="match status" value="1"/>
</dbReference>
<feature type="domain" description="HTH cro/C1-type" evidence="4">
    <location>
        <begin position="53"/>
        <end position="96"/>
    </location>
</feature>
<dbReference type="RefSeq" id="WP_113026372.1">
    <property type="nucleotide sequence ID" value="NZ_CAWNWQ010000023.1"/>
</dbReference>
<dbReference type="InterPro" id="IPR001387">
    <property type="entry name" value="Cro/C1-type_HTH"/>
</dbReference>
<comment type="caution">
    <text evidence="5">The sequence shown here is derived from an EMBL/GenBank/DDBJ whole genome shotgun (WGS) entry which is preliminary data.</text>
</comment>
<evidence type="ECO:0000256" key="3">
    <source>
        <dbReference type="ARBA" id="ARBA00023163"/>
    </source>
</evidence>
<protein>
    <submittedName>
        <fullName evidence="5">Transcriptional regulator</fullName>
    </submittedName>
</protein>
<dbReference type="CDD" id="cd00093">
    <property type="entry name" value="HTH_XRE"/>
    <property type="match status" value="1"/>
</dbReference>
<evidence type="ECO:0000313" key="6">
    <source>
        <dbReference type="Proteomes" id="UP000250870"/>
    </source>
</evidence>
<gene>
    <name evidence="5" type="ORF">CKY01_15760</name>
</gene>
<dbReference type="PANTHER" id="PTHR36511">
    <property type="entry name" value="MERR FAMILY BACTERIAL REGULATORY PROTEIN"/>
    <property type="match status" value="1"/>
</dbReference>
<dbReference type="SMART" id="SM00530">
    <property type="entry name" value="HTH_XRE"/>
    <property type="match status" value="1"/>
</dbReference>
<dbReference type="EMBL" id="NSCI01000023">
    <property type="protein sequence ID" value="RAW88363.1"/>
    <property type="molecule type" value="Genomic_DNA"/>
</dbReference>
<dbReference type="Gene3D" id="1.10.260.40">
    <property type="entry name" value="lambda repressor-like DNA-binding domains"/>
    <property type="match status" value="1"/>
</dbReference>
<keyword evidence="3" id="KW-0804">Transcription</keyword>
<sequence>MNDNRLIKMQKMAERFHKSGTISNITMREINALVKEDKNMNHSSSDVMTGERIKKIRECYNISQGALATAINMSSNSVQKWERDETHPTGAALKLLMIIEKKGLEILM</sequence>
<evidence type="ECO:0000256" key="1">
    <source>
        <dbReference type="ARBA" id="ARBA00023015"/>
    </source>
</evidence>
<dbReference type="InterPro" id="IPR010982">
    <property type="entry name" value="Lambda_DNA-bd_dom_sf"/>
</dbReference>
<dbReference type="Proteomes" id="UP000250870">
    <property type="component" value="Unassembled WGS sequence"/>
</dbReference>
<evidence type="ECO:0000313" key="5">
    <source>
        <dbReference type="EMBL" id="RAW88363.1"/>
    </source>
</evidence>
<proteinExistence type="predicted"/>
<keyword evidence="1" id="KW-0805">Transcription regulation</keyword>
<keyword evidence="2" id="KW-0238">DNA-binding</keyword>
<evidence type="ECO:0000259" key="4">
    <source>
        <dbReference type="PROSITE" id="PS50943"/>
    </source>
</evidence>
<name>A0A329VDT6_9GAMM</name>
<accession>A0A329VDT6</accession>
<dbReference type="Pfam" id="PF01381">
    <property type="entry name" value="HTH_3"/>
    <property type="match status" value="1"/>
</dbReference>
<dbReference type="GO" id="GO:0003677">
    <property type="term" value="F:DNA binding"/>
    <property type="evidence" value="ECO:0007669"/>
    <property type="project" value="UniProtKB-KW"/>
</dbReference>
<dbReference type="InterPro" id="IPR052359">
    <property type="entry name" value="HTH-type_reg/antitoxin"/>
</dbReference>
<evidence type="ECO:0000256" key="2">
    <source>
        <dbReference type="ARBA" id="ARBA00023125"/>
    </source>
</evidence>
<dbReference type="PROSITE" id="PS50943">
    <property type="entry name" value="HTH_CROC1"/>
    <property type="match status" value="1"/>
</dbReference>
<dbReference type="PANTHER" id="PTHR36511:SF3">
    <property type="entry name" value="ANTITOXIN HIGA-2"/>
    <property type="match status" value="1"/>
</dbReference>
<reference evidence="5 6" key="1">
    <citation type="journal article" date="2018" name="Int. J. Syst. Evol. Microbiol.">
        <title>Whole-genome-based revisit of Photorhabdus phylogeny: proposal for the elevation of most Photorhabdus subspecies to the species level and description of one novel species Photorhabdus bodei sp. nov., and one novel subspecies Photorhabdus laumondii subsp. clarkei subsp. nov.</title>
        <authorList>
            <person name="Machado R.A.R."/>
            <person name="Wuthrich D."/>
            <person name="Kuhnert P."/>
            <person name="Arce C.C.M."/>
            <person name="Thonen L."/>
            <person name="Ruiz C."/>
            <person name="Zhang X."/>
            <person name="Robert C.A.M."/>
            <person name="Karimi J."/>
            <person name="Kamali S."/>
            <person name="Ma J."/>
            <person name="Bruggmann R."/>
            <person name="Erb M."/>
        </authorList>
    </citation>
    <scope>NUCLEOTIDE SEQUENCE [LARGE SCALE GENOMIC DNA]</scope>
    <source>
        <strain evidence="5 6">BOJ-47</strain>
    </source>
</reference>
<dbReference type="AlphaFoldDB" id="A0A329VDT6"/>
<organism evidence="5 6">
    <name type="scientific">Photorhabdus laumondii subsp. clarkei</name>
    <dbReference type="NCBI Taxonomy" id="2029685"/>
    <lineage>
        <taxon>Bacteria</taxon>
        <taxon>Pseudomonadati</taxon>
        <taxon>Pseudomonadota</taxon>
        <taxon>Gammaproteobacteria</taxon>
        <taxon>Enterobacterales</taxon>
        <taxon>Morganellaceae</taxon>
        <taxon>Photorhabdus</taxon>
    </lineage>
</organism>